<dbReference type="PANTHER" id="PTHR43808">
    <property type="entry name" value="ACETYLORNITHINE DEACETYLASE"/>
    <property type="match status" value="1"/>
</dbReference>
<protein>
    <submittedName>
        <fullName evidence="6">Unannotated protein</fullName>
    </submittedName>
</protein>
<dbReference type="PROSITE" id="PS00758">
    <property type="entry name" value="ARGE_DAPE_CPG2_1"/>
    <property type="match status" value="1"/>
</dbReference>
<dbReference type="InterPro" id="IPR001261">
    <property type="entry name" value="ArgE/DapE_CS"/>
</dbReference>
<dbReference type="InterPro" id="IPR002933">
    <property type="entry name" value="Peptidase_M20"/>
</dbReference>
<dbReference type="PANTHER" id="PTHR43808:SF9">
    <property type="entry name" value="BLL0789 PROTEIN"/>
    <property type="match status" value="1"/>
</dbReference>
<dbReference type="PIRSF" id="PIRSF037238">
    <property type="entry name" value="Carboxypeptidase_G2"/>
    <property type="match status" value="1"/>
</dbReference>
<evidence type="ECO:0000259" key="5">
    <source>
        <dbReference type="Pfam" id="PF07687"/>
    </source>
</evidence>
<organism evidence="6">
    <name type="scientific">freshwater metagenome</name>
    <dbReference type="NCBI Taxonomy" id="449393"/>
    <lineage>
        <taxon>unclassified sequences</taxon>
        <taxon>metagenomes</taxon>
        <taxon>ecological metagenomes</taxon>
    </lineage>
</organism>
<feature type="domain" description="Peptidase M20 dimerisation" evidence="5">
    <location>
        <begin position="167"/>
        <end position="259"/>
    </location>
</feature>
<gene>
    <name evidence="6" type="ORF">UFOPK3957_01411</name>
</gene>
<keyword evidence="2" id="KW-0479">Metal-binding</keyword>
<proteinExistence type="predicted"/>
<dbReference type="InterPro" id="IPR050072">
    <property type="entry name" value="Peptidase_M20A"/>
</dbReference>
<reference evidence="6" key="1">
    <citation type="submission" date="2020-05" db="EMBL/GenBank/DDBJ databases">
        <authorList>
            <person name="Chiriac C."/>
            <person name="Salcher M."/>
            <person name="Ghai R."/>
            <person name="Kavagutti S V."/>
        </authorList>
    </citation>
    <scope>NUCLEOTIDE SEQUENCE</scope>
</reference>
<dbReference type="EMBL" id="CAFBOM010000257">
    <property type="protein sequence ID" value="CAB4998108.1"/>
    <property type="molecule type" value="Genomic_DNA"/>
</dbReference>
<evidence type="ECO:0000256" key="1">
    <source>
        <dbReference type="ARBA" id="ARBA00001947"/>
    </source>
</evidence>
<accession>A0A6J7NZH3</accession>
<dbReference type="InterPro" id="IPR017150">
    <property type="entry name" value="Pept_M20_glutamate_carboxypep"/>
</dbReference>
<dbReference type="GO" id="GO:0016787">
    <property type="term" value="F:hydrolase activity"/>
    <property type="evidence" value="ECO:0007669"/>
    <property type="project" value="UniProtKB-KW"/>
</dbReference>
<dbReference type="GO" id="GO:0046872">
    <property type="term" value="F:metal ion binding"/>
    <property type="evidence" value="ECO:0007669"/>
    <property type="project" value="UniProtKB-KW"/>
</dbReference>
<dbReference type="SUPFAM" id="SSF55031">
    <property type="entry name" value="Bacterial exopeptidase dimerisation domain"/>
    <property type="match status" value="1"/>
</dbReference>
<dbReference type="Pfam" id="PF01546">
    <property type="entry name" value="Peptidase_M20"/>
    <property type="match status" value="1"/>
</dbReference>
<sequence>MIPSRETLLRALRTLVELETPTGHAEGLAEGFSALASLTFEFTGRRADIMFAGGVPYLYLPATEEPSVLILGHLDTVWPVGTLAEIPFSVEGDQARGPGVFDMKAGLVIALGAIAGSSVADHIGILVTGDEEVGSPTGRALVEQYSPRAAAVFVPEPAAPGGRIKRARKGVGIYEFTIRGRGAHSGLEPERGLNTTIEMGALISDLVELQDLGNGTTVTPTKARSGVTINTVPADATLSADARAWTAEELQRVDNAVRARQPHVAGVEVTIAGGINRLPLEAGVSAGLVALARGVAIDLGMGDIGAVGVGGASDGNFSAALGIPTLDGVGAVGGGAHARDEWVDVASLTVRAAWLAMIAERVVAGDRGVVPHEN</sequence>
<dbReference type="SUPFAM" id="SSF53187">
    <property type="entry name" value="Zn-dependent exopeptidases"/>
    <property type="match status" value="1"/>
</dbReference>
<keyword evidence="3" id="KW-0378">Hydrolase</keyword>
<dbReference type="AlphaFoldDB" id="A0A6J7NZH3"/>
<dbReference type="InterPro" id="IPR036264">
    <property type="entry name" value="Bact_exopeptidase_dim_dom"/>
</dbReference>
<evidence type="ECO:0000313" key="6">
    <source>
        <dbReference type="EMBL" id="CAB4998108.1"/>
    </source>
</evidence>
<evidence type="ECO:0000256" key="4">
    <source>
        <dbReference type="ARBA" id="ARBA00022833"/>
    </source>
</evidence>
<dbReference type="Pfam" id="PF07687">
    <property type="entry name" value="M20_dimer"/>
    <property type="match status" value="1"/>
</dbReference>
<dbReference type="Gene3D" id="3.30.70.360">
    <property type="match status" value="1"/>
</dbReference>
<name>A0A6J7NZH3_9ZZZZ</name>
<comment type="cofactor">
    <cofactor evidence="1">
        <name>Zn(2+)</name>
        <dbReference type="ChEBI" id="CHEBI:29105"/>
    </cofactor>
</comment>
<evidence type="ECO:0000256" key="2">
    <source>
        <dbReference type="ARBA" id="ARBA00022723"/>
    </source>
</evidence>
<dbReference type="Gene3D" id="3.40.630.10">
    <property type="entry name" value="Zn peptidases"/>
    <property type="match status" value="1"/>
</dbReference>
<evidence type="ECO:0000256" key="3">
    <source>
        <dbReference type="ARBA" id="ARBA00022801"/>
    </source>
</evidence>
<dbReference type="InterPro" id="IPR011650">
    <property type="entry name" value="Peptidase_M20_dimer"/>
</dbReference>
<keyword evidence="4" id="KW-0862">Zinc</keyword>